<evidence type="ECO:0000313" key="1">
    <source>
        <dbReference type="EMBL" id="KAI0497109.1"/>
    </source>
</evidence>
<sequence>MGHAWLASLGSLRTCLGPPCPLDWARSVPAWPAADQRLQPDWPARPPNSQAPIRAGYSLRPLTHPPCPSPLLLSKNTINRPLGPRRNLHLLVFSFWLSNS</sequence>
<dbReference type="Proteomes" id="UP000829196">
    <property type="component" value="Unassembled WGS sequence"/>
</dbReference>
<organism evidence="1 2">
    <name type="scientific">Dendrobium nobile</name>
    <name type="common">Orchid</name>
    <dbReference type="NCBI Taxonomy" id="94219"/>
    <lineage>
        <taxon>Eukaryota</taxon>
        <taxon>Viridiplantae</taxon>
        <taxon>Streptophyta</taxon>
        <taxon>Embryophyta</taxon>
        <taxon>Tracheophyta</taxon>
        <taxon>Spermatophyta</taxon>
        <taxon>Magnoliopsida</taxon>
        <taxon>Liliopsida</taxon>
        <taxon>Asparagales</taxon>
        <taxon>Orchidaceae</taxon>
        <taxon>Epidendroideae</taxon>
        <taxon>Malaxideae</taxon>
        <taxon>Dendrobiinae</taxon>
        <taxon>Dendrobium</taxon>
    </lineage>
</organism>
<dbReference type="AlphaFoldDB" id="A0A8T3AL23"/>
<dbReference type="EMBL" id="JAGYWB010000016">
    <property type="protein sequence ID" value="KAI0497109.1"/>
    <property type="molecule type" value="Genomic_DNA"/>
</dbReference>
<reference evidence="1" key="1">
    <citation type="journal article" date="2022" name="Front. Genet.">
        <title>Chromosome-Scale Assembly of the Dendrobium nobile Genome Provides Insights Into the Molecular Mechanism of the Biosynthesis of the Medicinal Active Ingredient of Dendrobium.</title>
        <authorList>
            <person name="Xu Q."/>
            <person name="Niu S.-C."/>
            <person name="Li K.-L."/>
            <person name="Zheng P.-J."/>
            <person name="Zhang X.-J."/>
            <person name="Jia Y."/>
            <person name="Liu Y."/>
            <person name="Niu Y.-X."/>
            <person name="Yu L.-H."/>
            <person name="Chen D.-F."/>
            <person name="Zhang G.-Q."/>
        </authorList>
    </citation>
    <scope>NUCLEOTIDE SEQUENCE</scope>
    <source>
        <tissue evidence="1">Leaf</tissue>
    </source>
</reference>
<name>A0A8T3AL23_DENNO</name>
<gene>
    <name evidence="1" type="ORF">KFK09_023437</name>
</gene>
<comment type="caution">
    <text evidence="1">The sequence shown here is derived from an EMBL/GenBank/DDBJ whole genome shotgun (WGS) entry which is preliminary data.</text>
</comment>
<evidence type="ECO:0000313" key="2">
    <source>
        <dbReference type="Proteomes" id="UP000829196"/>
    </source>
</evidence>
<keyword evidence="2" id="KW-1185">Reference proteome</keyword>
<proteinExistence type="predicted"/>
<protein>
    <submittedName>
        <fullName evidence="1">Uncharacterized protein</fullName>
    </submittedName>
</protein>
<accession>A0A8T3AL23</accession>